<dbReference type="InterPro" id="IPR001646">
    <property type="entry name" value="5peptide_repeat"/>
</dbReference>
<evidence type="ECO:0000313" key="3">
    <source>
        <dbReference type="Proteomes" id="UP000002218"/>
    </source>
</evidence>
<dbReference type="Proteomes" id="UP000002218">
    <property type="component" value="Chromosome"/>
</dbReference>
<dbReference type="AlphaFoldDB" id="C8XGB8"/>
<dbReference type="InterPro" id="IPR024775">
    <property type="entry name" value="DinB-like"/>
</dbReference>
<keyword evidence="3" id="KW-1185">Reference proteome</keyword>
<reference evidence="3" key="1">
    <citation type="submission" date="2009-09" db="EMBL/GenBank/DDBJ databases">
        <title>The complete genome of Nakamurella multipartita DSM 44233.</title>
        <authorList>
            <consortium name="US DOE Joint Genome Institute (JGI-PGF)"/>
            <person name="Lucas S."/>
            <person name="Copeland A."/>
            <person name="Lapidus A."/>
            <person name="Glavina del Rio T."/>
            <person name="Dalin E."/>
            <person name="Tice H."/>
            <person name="Bruce D."/>
            <person name="Goodwin L."/>
            <person name="Pitluck S."/>
            <person name="Kyrpides N."/>
            <person name="Mavromatis K."/>
            <person name="Ivanova N."/>
            <person name="Ovchinnikova G."/>
            <person name="Sims D."/>
            <person name="Meincke L."/>
            <person name="Brettin T."/>
            <person name="Detter J.C."/>
            <person name="Han C."/>
            <person name="Larimer F."/>
            <person name="Land M."/>
            <person name="Hauser L."/>
            <person name="Markowitz V."/>
            <person name="Cheng J.-F."/>
            <person name="Hugenholtz P."/>
            <person name="Woyke T."/>
            <person name="Wu D."/>
            <person name="Klenk H.-P."/>
            <person name="Eisen J.A."/>
        </authorList>
    </citation>
    <scope>NUCLEOTIDE SEQUENCE [LARGE SCALE GENOMIC DNA]</scope>
    <source>
        <strain evidence="3">ATCC 700099 / DSM 44233 / CIP 104796 / JCM 9543 / NBRC 105858 / Y-104</strain>
    </source>
</reference>
<dbReference type="STRING" id="479431.Namu_3823"/>
<dbReference type="Pfam" id="PF00805">
    <property type="entry name" value="Pentapeptide"/>
    <property type="match status" value="1"/>
</dbReference>
<dbReference type="HOGENOM" id="CLU_100224_0_0_11"/>
<evidence type="ECO:0000259" key="1">
    <source>
        <dbReference type="Pfam" id="PF12867"/>
    </source>
</evidence>
<reference evidence="2 3" key="2">
    <citation type="journal article" date="2010" name="Stand. Genomic Sci.">
        <title>Complete genome sequence of Nakamurella multipartita type strain (Y-104).</title>
        <authorList>
            <person name="Tice H."/>
            <person name="Mayilraj S."/>
            <person name="Sims D."/>
            <person name="Lapidus A."/>
            <person name="Nolan M."/>
            <person name="Lucas S."/>
            <person name="Glavina Del Rio T."/>
            <person name="Copeland A."/>
            <person name="Cheng J.F."/>
            <person name="Meincke L."/>
            <person name="Bruce D."/>
            <person name="Goodwin L."/>
            <person name="Pitluck S."/>
            <person name="Ivanova N."/>
            <person name="Mavromatis K."/>
            <person name="Ovchinnikova G."/>
            <person name="Pati A."/>
            <person name="Chen A."/>
            <person name="Palaniappan K."/>
            <person name="Land M."/>
            <person name="Hauser L."/>
            <person name="Chang Y.J."/>
            <person name="Jeffries C.D."/>
            <person name="Detter J.C."/>
            <person name="Brettin T."/>
            <person name="Rohde M."/>
            <person name="Goker M."/>
            <person name="Bristow J."/>
            <person name="Eisen J.A."/>
            <person name="Markowitz V."/>
            <person name="Hugenholtz P."/>
            <person name="Kyrpides N.C."/>
            <person name="Klenk H.P."/>
            <person name="Chen F."/>
        </authorList>
    </citation>
    <scope>NUCLEOTIDE SEQUENCE [LARGE SCALE GENOMIC DNA]</scope>
    <source>
        <strain evidence="3">ATCC 700099 / DSM 44233 / CIP 104796 / JCM 9543 / NBRC 105858 / Y-104</strain>
    </source>
</reference>
<dbReference type="Gene3D" id="1.20.120.450">
    <property type="entry name" value="dinb family like domain"/>
    <property type="match status" value="1"/>
</dbReference>
<dbReference type="eggNOG" id="COG1357">
    <property type="taxonomic scope" value="Bacteria"/>
</dbReference>
<dbReference type="SUPFAM" id="SSF141571">
    <property type="entry name" value="Pentapeptide repeat-like"/>
    <property type="match status" value="1"/>
</dbReference>
<dbReference type="EMBL" id="CP001737">
    <property type="protein sequence ID" value="ACV80120.1"/>
    <property type="molecule type" value="Genomic_DNA"/>
</dbReference>
<dbReference type="Pfam" id="PF12867">
    <property type="entry name" value="DinB_2"/>
    <property type="match status" value="1"/>
</dbReference>
<evidence type="ECO:0000313" key="2">
    <source>
        <dbReference type="EMBL" id="ACV80120.1"/>
    </source>
</evidence>
<dbReference type="InParanoid" id="C8XGB8"/>
<proteinExistence type="predicted"/>
<protein>
    <submittedName>
        <fullName evidence="2">Pentapeptide repeat protein</fullName>
    </submittedName>
</protein>
<dbReference type="KEGG" id="nml:Namu_3823"/>
<feature type="domain" description="DinB-like" evidence="1">
    <location>
        <begin position="97"/>
        <end position="238"/>
    </location>
</feature>
<gene>
    <name evidence="2" type="ordered locus">Namu_3823</name>
</gene>
<dbReference type="InterPro" id="IPR034660">
    <property type="entry name" value="DinB/YfiT-like"/>
</dbReference>
<dbReference type="OrthoDB" id="3542438at2"/>
<organism evidence="2 3">
    <name type="scientific">Nakamurella multipartita (strain ATCC 700099 / DSM 44233 / CIP 104796 / JCM 9543 / NBRC 105858 / Y-104)</name>
    <name type="common">Microsphaera multipartita</name>
    <dbReference type="NCBI Taxonomy" id="479431"/>
    <lineage>
        <taxon>Bacteria</taxon>
        <taxon>Bacillati</taxon>
        <taxon>Actinomycetota</taxon>
        <taxon>Actinomycetes</taxon>
        <taxon>Nakamurellales</taxon>
        <taxon>Nakamurellaceae</taxon>
        <taxon>Nakamurella</taxon>
    </lineage>
</organism>
<name>C8XGB8_NAKMY</name>
<dbReference type="Gene3D" id="2.160.20.80">
    <property type="entry name" value="E3 ubiquitin-protein ligase SopA"/>
    <property type="match status" value="1"/>
</dbReference>
<dbReference type="SUPFAM" id="SSF109854">
    <property type="entry name" value="DinB/YfiT-like putative metalloenzymes"/>
    <property type="match status" value="1"/>
</dbReference>
<dbReference type="RefSeq" id="WP_015748947.1">
    <property type="nucleotide sequence ID" value="NC_013235.1"/>
</dbReference>
<sequence>MGVERRSGDLSGAQFVDADLRGARFARSDLSGVVMRGVQLDGADIDAPWLSEADSSLRVNGVEVAALVEAELDRRFPGRGQRRATDPDGLRAAWTAVERTWAGTLGRVAGMPRGTVEKSVDGEWSFAQTLRHLIMATDTWLGRAILGIEQPYHPIGQPNAEYESDGYDMTVFATTPPSYAQVLAVRADRLTMVRDFLATIGPSELDAERRNPWAPEYPETVRSCLHVILGEEWEHHRYAVRDLDALEARPGPPT</sequence>
<accession>C8XGB8</accession>